<dbReference type="InterPro" id="IPR002638">
    <property type="entry name" value="Quinolinate_PRibosylTrfase_C"/>
</dbReference>
<dbReference type="GO" id="GO:0005737">
    <property type="term" value="C:cytoplasm"/>
    <property type="evidence" value="ECO:0007669"/>
    <property type="project" value="TreeGrafter"/>
</dbReference>
<evidence type="ECO:0000313" key="12">
    <source>
        <dbReference type="EMBL" id="ADA67247.1"/>
    </source>
</evidence>
<keyword evidence="7 9" id="KW-0808">Transferase</keyword>
<evidence type="ECO:0000259" key="11">
    <source>
        <dbReference type="Pfam" id="PF02749"/>
    </source>
</evidence>
<dbReference type="PANTHER" id="PTHR32179">
    <property type="entry name" value="NICOTINATE-NUCLEOTIDE PYROPHOSPHORYLASE [CARBOXYLATING]"/>
    <property type="match status" value="1"/>
</dbReference>
<dbReference type="UniPathway" id="UPA00253">
    <property type="reaction ID" value="UER00331"/>
</dbReference>
<dbReference type="GO" id="GO:0004514">
    <property type="term" value="F:nicotinate-nucleotide diphosphorylase (carboxylating) activity"/>
    <property type="evidence" value="ECO:0007669"/>
    <property type="project" value="UniProtKB-EC"/>
</dbReference>
<dbReference type="CDD" id="cd01572">
    <property type="entry name" value="QPRTase"/>
    <property type="match status" value="1"/>
</dbReference>
<comment type="function">
    <text evidence="1">Involved in the catabolism of quinolinic acid (QA).</text>
</comment>
<evidence type="ECO:0000256" key="8">
    <source>
        <dbReference type="ARBA" id="ARBA00033102"/>
    </source>
</evidence>
<dbReference type="InterPro" id="IPR027277">
    <property type="entry name" value="NadC/ModD"/>
</dbReference>
<organism evidence="12 13">
    <name type="scientific">Thermotoga petrophila (strain ATCC BAA-489 / DSM 13996 / JCM 10882 / RKU-10)</name>
    <name type="common">Thermotoga naphthophila</name>
    <dbReference type="NCBI Taxonomy" id="590168"/>
    <lineage>
        <taxon>Bacteria</taxon>
        <taxon>Thermotogati</taxon>
        <taxon>Thermotogota</taxon>
        <taxon>Thermotogae</taxon>
        <taxon>Thermotogales</taxon>
        <taxon>Thermotogaceae</taxon>
        <taxon>Thermotoga</taxon>
    </lineage>
</organism>
<dbReference type="AlphaFoldDB" id="D2C3E3"/>
<sequence>MMEKILDLLMSFVKEDEGKLDLASFPLRNTTTSAHLLLKAENVVASGIEVSRMFLEKMGLLSKFRVEDGEYLEKAGVIGEIEGNTYKLLVAERTLLNVLSVMFSVATTTRRFAEKLKHAKIAATRKTLPGLGVLQKIAVVHGGGDPHRLDLSGCVMIKDNHLKMYGSVERAVQEVRKIIPFTTKIEVEVENLEDALRAVEAGADIVMLDNLSPEEVKDISRRIKDINPNVIVEVSGGITEENVSLYDFETVDVISSSRLTLQEVFVDLSLEIQR</sequence>
<dbReference type="InterPro" id="IPR037128">
    <property type="entry name" value="Quinolinate_PRibosylTase_N_sf"/>
</dbReference>
<evidence type="ECO:0000256" key="9">
    <source>
        <dbReference type="PIRNR" id="PIRNR006250"/>
    </source>
</evidence>
<proteinExistence type="inferred from homology"/>
<accession>D2C3E3</accession>
<evidence type="ECO:0000259" key="10">
    <source>
        <dbReference type="Pfam" id="PF01729"/>
    </source>
</evidence>
<keyword evidence="13" id="KW-1185">Reference proteome</keyword>
<dbReference type="EC" id="2.4.2.19" evidence="4"/>
<dbReference type="NCBIfam" id="TIGR00078">
    <property type="entry name" value="nadC"/>
    <property type="match status" value="1"/>
</dbReference>
<dbReference type="HOGENOM" id="CLU_039622_2_0_0"/>
<dbReference type="SUPFAM" id="SSF54675">
    <property type="entry name" value="Nicotinate/Quinolinate PRTase N-terminal domain-like"/>
    <property type="match status" value="1"/>
</dbReference>
<protein>
    <recommendedName>
        <fullName evidence="4">nicotinate-nucleotide diphosphorylase (carboxylating)</fullName>
        <ecNumber evidence="4">2.4.2.19</ecNumber>
    </recommendedName>
    <alternativeName>
        <fullName evidence="8">Quinolinate phosphoribosyltransferase [decarboxylating]</fullName>
    </alternativeName>
</protein>
<dbReference type="Proteomes" id="UP000000940">
    <property type="component" value="Chromosome"/>
</dbReference>
<evidence type="ECO:0000256" key="7">
    <source>
        <dbReference type="ARBA" id="ARBA00022679"/>
    </source>
</evidence>
<feature type="domain" description="Quinolinate phosphoribosyl transferase N-terminal" evidence="11">
    <location>
        <begin position="28"/>
        <end position="102"/>
    </location>
</feature>
<dbReference type="InterPro" id="IPR022412">
    <property type="entry name" value="Quinolinate_PRibosylTrfase_N"/>
</dbReference>
<dbReference type="GO" id="GO:0034213">
    <property type="term" value="P:quinolinate catabolic process"/>
    <property type="evidence" value="ECO:0007669"/>
    <property type="project" value="TreeGrafter"/>
</dbReference>
<dbReference type="PANTHER" id="PTHR32179:SF3">
    <property type="entry name" value="NICOTINATE-NUCLEOTIDE PYROPHOSPHORYLASE [CARBOXYLATING]"/>
    <property type="match status" value="1"/>
</dbReference>
<dbReference type="FunFam" id="3.20.20.70:FF:000030">
    <property type="entry name" value="Nicotinate-nucleotide pyrophosphorylase, carboxylating"/>
    <property type="match status" value="1"/>
</dbReference>
<dbReference type="EMBL" id="CP001839">
    <property type="protein sequence ID" value="ADA67247.1"/>
    <property type="molecule type" value="Genomic_DNA"/>
</dbReference>
<dbReference type="Pfam" id="PF01729">
    <property type="entry name" value="QRPTase_C"/>
    <property type="match status" value="1"/>
</dbReference>
<dbReference type="InterPro" id="IPR013785">
    <property type="entry name" value="Aldolase_TIM"/>
</dbReference>
<evidence type="ECO:0000256" key="5">
    <source>
        <dbReference type="ARBA" id="ARBA00022642"/>
    </source>
</evidence>
<comment type="pathway">
    <text evidence="2">Cofactor biosynthesis; NAD(+) biosynthesis; nicotinate D-ribonucleotide from quinolinate: step 1/1.</text>
</comment>
<name>D2C3E3_THEP2</name>
<evidence type="ECO:0000256" key="4">
    <source>
        <dbReference type="ARBA" id="ARBA00011944"/>
    </source>
</evidence>
<dbReference type="KEGG" id="tnp:Tnap_1161"/>
<keyword evidence="6 9" id="KW-0328">Glycosyltransferase</keyword>
<dbReference type="InterPro" id="IPR004393">
    <property type="entry name" value="NadC"/>
</dbReference>
<dbReference type="GO" id="GO:0009435">
    <property type="term" value="P:NAD+ biosynthetic process"/>
    <property type="evidence" value="ECO:0007669"/>
    <property type="project" value="UniProtKB-UniPathway"/>
</dbReference>
<dbReference type="PIRSF" id="PIRSF006250">
    <property type="entry name" value="NadC_ModD"/>
    <property type="match status" value="1"/>
</dbReference>
<evidence type="ECO:0000256" key="2">
    <source>
        <dbReference type="ARBA" id="ARBA00004893"/>
    </source>
</evidence>
<evidence type="ECO:0000256" key="1">
    <source>
        <dbReference type="ARBA" id="ARBA00003237"/>
    </source>
</evidence>
<keyword evidence="5" id="KW-0662">Pyridine nucleotide biosynthesis</keyword>
<dbReference type="Gene3D" id="3.90.1170.20">
    <property type="entry name" value="Quinolinate phosphoribosyl transferase, N-terminal domain"/>
    <property type="match status" value="1"/>
</dbReference>
<dbReference type="Pfam" id="PF02749">
    <property type="entry name" value="QRPTase_N"/>
    <property type="match status" value="1"/>
</dbReference>
<evidence type="ECO:0000256" key="3">
    <source>
        <dbReference type="ARBA" id="ARBA00009400"/>
    </source>
</evidence>
<reference evidence="12 13" key="1">
    <citation type="submission" date="2009-12" db="EMBL/GenBank/DDBJ databases">
        <title>Complete sequence of Thermotoga petrophila RKU-1.</title>
        <authorList>
            <consortium name="US DOE Joint Genome Institute"/>
            <person name="Lucas S."/>
            <person name="Copeland A."/>
            <person name="Lapidus A."/>
            <person name="Glavina del Rio T."/>
            <person name="Dalin E."/>
            <person name="Tice H."/>
            <person name="Bruce D."/>
            <person name="Goodwin L."/>
            <person name="Pitluck S."/>
            <person name="Munk A.C."/>
            <person name="Brettin T."/>
            <person name="Detter J.C."/>
            <person name="Han C."/>
            <person name="Tapia R."/>
            <person name="Larimer F."/>
            <person name="Land M."/>
            <person name="Hauser L."/>
            <person name="Kyrpides N."/>
            <person name="Mikhailova N."/>
            <person name="Nelson K.E."/>
            <person name="Gogarten J.P."/>
            <person name="Noll K.M."/>
        </authorList>
    </citation>
    <scope>NUCLEOTIDE SEQUENCE [LARGE SCALE GENOMIC DNA]</scope>
    <source>
        <strain evidence="13">ATCC BAA-489 / DSM 13996 / JCM 10882 / RKU-10</strain>
    </source>
</reference>
<feature type="domain" description="Quinolinate phosphoribosyl transferase C-terminal" evidence="10">
    <location>
        <begin position="105"/>
        <end position="271"/>
    </location>
</feature>
<dbReference type="InterPro" id="IPR036068">
    <property type="entry name" value="Nicotinate_pribotase-like_C"/>
</dbReference>
<comment type="similarity">
    <text evidence="3 9">Belongs to the NadC/ModD family.</text>
</comment>
<evidence type="ECO:0000313" key="13">
    <source>
        <dbReference type="Proteomes" id="UP000000940"/>
    </source>
</evidence>
<dbReference type="Gene3D" id="3.20.20.70">
    <property type="entry name" value="Aldolase class I"/>
    <property type="match status" value="1"/>
</dbReference>
<evidence type="ECO:0000256" key="6">
    <source>
        <dbReference type="ARBA" id="ARBA00022676"/>
    </source>
</evidence>
<dbReference type="SUPFAM" id="SSF51690">
    <property type="entry name" value="Nicotinate/Quinolinate PRTase C-terminal domain-like"/>
    <property type="match status" value="1"/>
</dbReference>
<gene>
    <name evidence="12" type="ordered locus">Tnap_1161</name>
</gene>